<protein>
    <submittedName>
        <fullName evidence="1">Uncharacterized protein</fullName>
    </submittedName>
</protein>
<organism evidence="1 2">
    <name type="scientific">Aphanomyces invadans</name>
    <dbReference type="NCBI Taxonomy" id="157072"/>
    <lineage>
        <taxon>Eukaryota</taxon>
        <taxon>Sar</taxon>
        <taxon>Stramenopiles</taxon>
        <taxon>Oomycota</taxon>
        <taxon>Saprolegniomycetes</taxon>
        <taxon>Saprolegniales</taxon>
        <taxon>Verrucalvaceae</taxon>
        <taxon>Aphanomyces</taxon>
    </lineage>
</organism>
<sequence>MIEMMSKHSVRVEKRTVDLFIRLYARLLAEDPAKMHEHMTWYANHQHVLTSPIPVNDMYVELISRGHVSVAVSLWELCMEDAVLSSSVPRLAAVDALVCQLVRYEQIDAVVDLTRSKFQERLWTSPSAVFATKVMEGHSDRREFHEVLKVHDLLEAKGIVVDIKRYKVLVRNAKVHMELRTGTSTLAPE</sequence>
<name>A0A3R6WRN0_9STRA</name>
<proteinExistence type="predicted"/>
<evidence type="ECO:0000313" key="2">
    <source>
        <dbReference type="Proteomes" id="UP000285060"/>
    </source>
</evidence>
<evidence type="ECO:0000313" key="1">
    <source>
        <dbReference type="EMBL" id="RHY33347.1"/>
    </source>
</evidence>
<accession>A0A3R6WRN0</accession>
<reference evidence="1 2" key="1">
    <citation type="submission" date="2018-08" db="EMBL/GenBank/DDBJ databases">
        <title>Aphanomyces genome sequencing and annotation.</title>
        <authorList>
            <person name="Minardi D."/>
            <person name="Oidtmann B."/>
            <person name="Van Der Giezen M."/>
            <person name="Studholme D.J."/>
        </authorList>
    </citation>
    <scope>NUCLEOTIDE SEQUENCE [LARGE SCALE GENOMIC DNA]</scope>
    <source>
        <strain evidence="1 2">NJM0002</strain>
    </source>
</reference>
<dbReference type="AlphaFoldDB" id="A0A3R6WRN0"/>
<gene>
    <name evidence="1" type="ORF">DYB32_001686</name>
</gene>
<keyword evidence="2" id="KW-1185">Reference proteome</keyword>
<comment type="caution">
    <text evidence="1">The sequence shown here is derived from an EMBL/GenBank/DDBJ whole genome shotgun (WGS) entry which is preliminary data.</text>
</comment>
<dbReference type="Proteomes" id="UP000285060">
    <property type="component" value="Unassembled WGS sequence"/>
</dbReference>
<dbReference type="EMBL" id="QUSY01000079">
    <property type="protein sequence ID" value="RHY33347.1"/>
    <property type="molecule type" value="Genomic_DNA"/>
</dbReference>